<keyword evidence="2" id="KW-0489">Methyltransferase</keyword>
<keyword evidence="3" id="KW-1185">Reference proteome</keyword>
<dbReference type="GO" id="GO:0032259">
    <property type="term" value="P:methylation"/>
    <property type="evidence" value="ECO:0007669"/>
    <property type="project" value="UniProtKB-KW"/>
</dbReference>
<gene>
    <name evidence="2" type="ORF">Amac_084490</name>
</gene>
<dbReference type="Gene3D" id="3.40.50.150">
    <property type="entry name" value="Vaccinia Virus protein VP39"/>
    <property type="match status" value="1"/>
</dbReference>
<dbReference type="InterPro" id="IPR029063">
    <property type="entry name" value="SAM-dependent_MTases_sf"/>
</dbReference>
<dbReference type="Pfam" id="PF08241">
    <property type="entry name" value="Methyltransf_11"/>
    <property type="match status" value="1"/>
</dbReference>
<dbReference type="PANTHER" id="PTHR43591">
    <property type="entry name" value="METHYLTRANSFERASE"/>
    <property type="match status" value="1"/>
</dbReference>
<dbReference type="CDD" id="cd02440">
    <property type="entry name" value="AdoMet_MTases"/>
    <property type="match status" value="1"/>
</dbReference>
<feature type="domain" description="Methyltransferase type 11" evidence="1">
    <location>
        <begin position="34"/>
        <end position="126"/>
    </location>
</feature>
<organism evidence="2 3">
    <name type="scientific">Acrocarpospora macrocephala</name>
    <dbReference type="NCBI Taxonomy" id="150177"/>
    <lineage>
        <taxon>Bacteria</taxon>
        <taxon>Bacillati</taxon>
        <taxon>Actinomycetota</taxon>
        <taxon>Actinomycetes</taxon>
        <taxon>Streptosporangiales</taxon>
        <taxon>Streptosporangiaceae</taxon>
        <taxon>Acrocarpospora</taxon>
    </lineage>
</organism>
<dbReference type="GO" id="GO:0008757">
    <property type="term" value="F:S-adenosylmethionine-dependent methyltransferase activity"/>
    <property type="evidence" value="ECO:0007669"/>
    <property type="project" value="InterPro"/>
</dbReference>
<dbReference type="InterPro" id="IPR013216">
    <property type="entry name" value="Methyltransf_11"/>
</dbReference>
<reference evidence="2 3" key="1">
    <citation type="submission" date="2019-10" db="EMBL/GenBank/DDBJ databases">
        <title>Whole genome shotgun sequence of Acrocarpospora macrocephala NBRC 16266.</title>
        <authorList>
            <person name="Ichikawa N."/>
            <person name="Kimura A."/>
            <person name="Kitahashi Y."/>
            <person name="Komaki H."/>
            <person name="Oguchi A."/>
        </authorList>
    </citation>
    <scope>NUCLEOTIDE SEQUENCE [LARGE SCALE GENOMIC DNA]</scope>
    <source>
        <strain evidence="2 3">NBRC 16266</strain>
    </source>
</reference>
<proteinExistence type="predicted"/>
<sequence>MGDAYEPYVGRWSRLVAADFLRWLEVQDGCQWADVGCGTGAVTEAVLRFAAPARVIGIDQSEGFLAHARAHVTDPRAGFQVGTATALPLGDGEMDATISGLVLNFVPEPERAVAEMTRVTRTGGVIGAYVWDYADGAQFIRHFWDAAVELDPQARDLYEGTRFPLCHPDALASLFTGGGLAGVEVSAIDVPTPFRDFDDYWLPFLGGQGPAPGYAVSLAEDRRADLRELIRTRLPIEADGQIALTARAWAVRGRR</sequence>
<evidence type="ECO:0000259" key="1">
    <source>
        <dbReference type="Pfam" id="PF08241"/>
    </source>
</evidence>
<keyword evidence="2" id="KW-0808">Transferase</keyword>
<evidence type="ECO:0000313" key="3">
    <source>
        <dbReference type="Proteomes" id="UP000331127"/>
    </source>
</evidence>
<name>A0A5M3X2M8_9ACTN</name>
<accession>A0A5M3X2M8</accession>
<dbReference type="Proteomes" id="UP000331127">
    <property type="component" value="Unassembled WGS sequence"/>
</dbReference>
<protein>
    <submittedName>
        <fullName evidence="2">Methyltransferase</fullName>
    </submittedName>
</protein>
<dbReference type="SUPFAM" id="SSF53335">
    <property type="entry name" value="S-adenosyl-L-methionine-dependent methyltransferases"/>
    <property type="match status" value="1"/>
</dbReference>
<comment type="caution">
    <text evidence="2">The sequence shown here is derived from an EMBL/GenBank/DDBJ whole genome shotgun (WGS) entry which is preliminary data.</text>
</comment>
<dbReference type="EMBL" id="BLAE01000065">
    <property type="protein sequence ID" value="GES14852.1"/>
    <property type="molecule type" value="Genomic_DNA"/>
</dbReference>
<dbReference type="AlphaFoldDB" id="A0A5M3X2M8"/>
<evidence type="ECO:0000313" key="2">
    <source>
        <dbReference type="EMBL" id="GES14852.1"/>
    </source>
</evidence>